<evidence type="ECO:0008006" key="2">
    <source>
        <dbReference type="Google" id="ProtNLM"/>
    </source>
</evidence>
<name>A0AAU8LE56_PSESX</name>
<organism evidence="1">
    <name type="scientific">Pseudomonas syringae CC1417</name>
    <dbReference type="NCBI Taxonomy" id="1357272"/>
    <lineage>
        <taxon>Bacteria</taxon>
        <taxon>Pseudomonadati</taxon>
        <taxon>Pseudomonadota</taxon>
        <taxon>Gammaproteobacteria</taxon>
        <taxon>Pseudomonadales</taxon>
        <taxon>Pseudomonadaceae</taxon>
        <taxon>Pseudomonas</taxon>
        <taxon>Pseudomonas syringae</taxon>
    </lineage>
</organism>
<dbReference type="AlphaFoldDB" id="A0AAU8LE56"/>
<dbReference type="RefSeq" id="WP_032610301.1">
    <property type="nucleotide sequence ID" value="NZ_CP159362.1"/>
</dbReference>
<accession>A0AAU8LE56</accession>
<dbReference type="EMBL" id="CP159362">
    <property type="protein sequence ID" value="XCN66705.1"/>
    <property type="molecule type" value="Genomic_DNA"/>
</dbReference>
<evidence type="ECO:0000313" key="1">
    <source>
        <dbReference type="EMBL" id="XCN66705.1"/>
    </source>
</evidence>
<proteinExistence type="predicted"/>
<protein>
    <recommendedName>
        <fullName evidence="2">Ig-like domain-containing protein</fullName>
    </recommendedName>
</protein>
<sequence>MNDSATKKVLEPPLVNVLLDDDDRWDETGLLPADRLSSPLSVEVPPWEHTPTPGQNIYLEVFWDDVQTYTKTWNGDIPSIPARDLIFEVPVDNLTHGVHTLRYTVSNSDGNTNTSLDQEVTVDMVTPSLVNHGQLQFDTVNVTDQYLSEHDHKLIGVMPAYIGGKAGDVVKWYWSKDPINFFDSDVVSTMTLERENAGKPMGLVFDEDMILARRDGKRYAFYTVSDRAGNSSQYSQPVELLVAVEPVPRVLPPPKVKEAEGSSSTSTLNPENAIGGATVLVPDDAVINPGEMLCVQWGDPDSVGAYRSEKTTEAKEFTVPNTYIAQHFGKSIPVYYDVFESGVDTPHSSTMHTLTVLKVTGFPTVQCDKVSGGLLKLGSIASGGRASFTIDQWFLMATDQFIDIEVIGADDAGKEVRVPVLEEYKVPKVAATIDVGHITKVDLQRFRIGAEIEVRVYVSFDEKASWQRFPSLQPKLES</sequence>
<gene>
    <name evidence="1" type="ORF">N011_19765</name>
</gene>
<reference evidence="1" key="1">
    <citation type="journal article" date="2014" name="Genome Announc.">
        <title>Draft Genome Sequences of a Phylogenetically Diverse Suite of Pseudomonas syringae Strains from Multiple Source Populations.</title>
        <authorList>
            <person name="Baltrus D.A."/>
            <person name="Yourstone S."/>
            <person name="Lind A."/>
            <person name="Guilbaud C."/>
            <person name="Sands D.C."/>
            <person name="Jones C.D."/>
            <person name="Morris C.E."/>
            <person name="Dangl J.L."/>
        </authorList>
    </citation>
    <scope>NUCLEOTIDE SEQUENCE</scope>
    <source>
        <strain evidence="1">CC1417</strain>
    </source>
</reference>
<reference evidence="1" key="2">
    <citation type="submission" date="2024-07" db="EMBL/GenBank/DDBJ databases">
        <title>A complete genome sequence for Pseudomonas syringae CC1417.</title>
        <authorList>
            <person name="Baltrus D.A."/>
        </authorList>
    </citation>
    <scope>NUCLEOTIDE SEQUENCE</scope>
    <source>
        <strain evidence="1">CC1417</strain>
    </source>
</reference>